<proteinExistence type="predicted"/>
<evidence type="ECO:0000313" key="2">
    <source>
        <dbReference type="EMBL" id="MTD15340.1"/>
    </source>
</evidence>
<dbReference type="GO" id="GO:0016811">
    <property type="term" value="F:hydrolase activity, acting on carbon-nitrogen (but not peptide) bonds, in linear amides"/>
    <property type="evidence" value="ECO:0007669"/>
    <property type="project" value="TreeGrafter"/>
</dbReference>
<dbReference type="InterPro" id="IPR024078">
    <property type="entry name" value="LmbE-like_dom_sf"/>
</dbReference>
<dbReference type="PANTHER" id="PTHR12993:SF28">
    <property type="entry name" value="LMBE FAMILY PROTEIN"/>
    <property type="match status" value="1"/>
</dbReference>
<dbReference type="InterPro" id="IPR003737">
    <property type="entry name" value="GlcNAc_PI_deacetylase-related"/>
</dbReference>
<dbReference type="Gene3D" id="3.40.50.10320">
    <property type="entry name" value="LmbE-like"/>
    <property type="match status" value="1"/>
</dbReference>
<dbReference type="Pfam" id="PF02585">
    <property type="entry name" value="PIG-L"/>
    <property type="match status" value="1"/>
</dbReference>
<keyword evidence="1" id="KW-0862">Zinc</keyword>
<dbReference type="Proteomes" id="UP000460221">
    <property type="component" value="Unassembled WGS sequence"/>
</dbReference>
<comment type="caution">
    <text evidence="2">The sequence shown here is derived from an EMBL/GenBank/DDBJ whole genome shotgun (WGS) entry which is preliminary data.</text>
</comment>
<name>A0A7K1FMM9_9ACTN</name>
<accession>A0A7K1FMM9</accession>
<sequence length="233" mass="25678">MPELPDDFDSVLVVVAHPDDAEYGIGAAVARWTREGKKVAYTLASRGEAGIAGLPPEESGPLREQEQRAACTEVGVSALEFLDHPDGRIEPTLQLRADIAGAIRRHRPQLVVTLNADDTWFGQHWNSADHRHLGRSVLDAVADAGNEWIFRELTEPPWAGVKRVGMHGTAPTHRVAVDDEAVQAAVRSLSRHARYLEALSDEPVADQSRTVVERACPADDDGRRWISLRIMDF</sequence>
<evidence type="ECO:0000313" key="3">
    <source>
        <dbReference type="Proteomes" id="UP000460221"/>
    </source>
</evidence>
<organism evidence="2 3">
    <name type="scientific">Nakamurella alba</name>
    <dbReference type="NCBI Taxonomy" id="2665158"/>
    <lineage>
        <taxon>Bacteria</taxon>
        <taxon>Bacillati</taxon>
        <taxon>Actinomycetota</taxon>
        <taxon>Actinomycetes</taxon>
        <taxon>Nakamurellales</taxon>
        <taxon>Nakamurellaceae</taxon>
        <taxon>Nakamurella</taxon>
    </lineage>
</organism>
<keyword evidence="3" id="KW-1185">Reference proteome</keyword>
<gene>
    <name evidence="2" type="ORF">GIS00_15460</name>
</gene>
<dbReference type="SUPFAM" id="SSF102588">
    <property type="entry name" value="LmbE-like"/>
    <property type="match status" value="1"/>
</dbReference>
<protein>
    <submittedName>
        <fullName evidence="2">PIG-L family deacetylase</fullName>
    </submittedName>
</protein>
<evidence type="ECO:0000256" key="1">
    <source>
        <dbReference type="ARBA" id="ARBA00022833"/>
    </source>
</evidence>
<reference evidence="2 3" key="1">
    <citation type="submission" date="2019-11" db="EMBL/GenBank/DDBJ databases">
        <authorList>
            <person name="Jiang L.-Q."/>
        </authorList>
    </citation>
    <scope>NUCLEOTIDE SEQUENCE [LARGE SCALE GENOMIC DNA]</scope>
    <source>
        <strain evidence="2 3">YIM 132087</strain>
    </source>
</reference>
<dbReference type="GO" id="GO:0016137">
    <property type="term" value="P:glycoside metabolic process"/>
    <property type="evidence" value="ECO:0007669"/>
    <property type="project" value="UniProtKB-ARBA"/>
</dbReference>
<dbReference type="AlphaFoldDB" id="A0A7K1FMM9"/>
<dbReference type="RefSeq" id="WP_154769682.1">
    <property type="nucleotide sequence ID" value="NZ_WLYK01000006.1"/>
</dbReference>
<dbReference type="EMBL" id="WLYK01000006">
    <property type="protein sequence ID" value="MTD15340.1"/>
    <property type="molecule type" value="Genomic_DNA"/>
</dbReference>
<dbReference type="PANTHER" id="PTHR12993">
    <property type="entry name" value="N-ACETYLGLUCOSAMINYL-PHOSPHATIDYLINOSITOL DE-N-ACETYLASE-RELATED"/>
    <property type="match status" value="1"/>
</dbReference>